<proteinExistence type="predicted"/>
<name>A0A4P8QRF2_9GAMM</name>
<dbReference type="InterPro" id="IPR054335">
    <property type="entry name" value="DuOB_dom"/>
</dbReference>
<dbReference type="OrthoDB" id="128352at2"/>
<evidence type="ECO:0000259" key="1">
    <source>
        <dbReference type="Pfam" id="PF22557"/>
    </source>
</evidence>
<reference evidence="2 3" key="1">
    <citation type="submission" date="2018-11" db="EMBL/GenBank/DDBJ databases">
        <title>Genome sequences of Brenneria nigrifluens and Brenneria rubrifaciens.</title>
        <authorList>
            <person name="Poret-Peterson A.T."/>
            <person name="McClean A.E."/>
            <person name="Kluepfel D.A."/>
        </authorList>
    </citation>
    <scope>NUCLEOTIDE SEQUENCE [LARGE SCALE GENOMIC DNA]</scope>
    <source>
        <strain evidence="2 3">6D370</strain>
    </source>
</reference>
<dbReference type="EMBL" id="CP034035">
    <property type="protein sequence ID" value="QCR08119.1"/>
    <property type="molecule type" value="Genomic_DNA"/>
</dbReference>
<feature type="domain" description="Dual OB-containing" evidence="1">
    <location>
        <begin position="5"/>
        <end position="223"/>
    </location>
</feature>
<evidence type="ECO:0000313" key="2">
    <source>
        <dbReference type="EMBL" id="QCR08119.1"/>
    </source>
</evidence>
<dbReference type="KEGG" id="brb:EH207_06050"/>
<dbReference type="RefSeq" id="WP_137713174.1">
    <property type="nucleotide sequence ID" value="NZ_CP034035.1"/>
</dbReference>
<organism evidence="2 3">
    <name type="scientific">Brenneria rubrifaciens</name>
    <dbReference type="NCBI Taxonomy" id="55213"/>
    <lineage>
        <taxon>Bacteria</taxon>
        <taxon>Pseudomonadati</taxon>
        <taxon>Pseudomonadota</taxon>
        <taxon>Gammaproteobacteria</taxon>
        <taxon>Enterobacterales</taxon>
        <taxon>Pectobacteriaceae</taxon>
        <taxon>Brenneria</taxon>
    </lineage>
</organism>
<dbReference type="Pfam" id="PF22557">
    <property type="entry name" value="DuOB"/>
    <property type="match status" value="1"/>
</dbReference>
<gene>
    <name evidence="2" type="ORF">EH207_06050</name>
</gene>
<evidence type="ECO:0000313" key="3">
    <source>
        <dbReference type="Proteomes" id="UP000299580"/>
    </source>
</evidence>
<dbReference type="Proteomes" id="UP000299580">
    <property type="component" value="Chromosome"/>
</dbReference>
<protein>
    <recommendedName>
        <fullName evidence="1">Dual OB-containing domain-containing protein</fullName>
    </recommendedName>
</protein>
<keyword evidence="3" id="KW-1185">Reference proteome</keyword>
<dbReference type="AlphaFoldDB" id="A0A4P8QRF2"/>
<accession>A0A4P8QRF2</accession>
<sequence>MPLITFIVLAKSIKHKKFCIAGKRFSNGTIGEWIRPVNATDSNSDALTYNDIEYSNNQRPELFHITSFSYLKKTPHEIQCENYSIDTSFYWRKSGVFNKLNINQLLDNPQNLWYNNFSSYNGENDRFPIALVKRPMQSLYFVNVCNLKIRVKRECIDFGNDLKRFRGFFTYNGINYGLIITDPKIYSAYGQQKEDTYDFGDCYITFSTAPHTDEYCYKFITAIIK</sequence>